<sequence>MKKALLLLALAVAFVSCNSVKRNQKYLLKGNYDQAIELAVKKISNDRYDEQIKEHIILLEEAYAKAVSQDNRRISALQGNATPEALRELYYVYKRLDNRQEAIRPLLPLKNVETGYNAHFPMVNYNQQLTQAKANFANSLYTEAKNFMARNTIMDFREAHSILSELKQLQSNYKDIDRLLDDAHFYGTDFVLVTLNNRSNMIIPRRLERELLDFNTYNLDDFWTVYHNERQRDIQYNYGIVLNFREIAFSPERISDKEFRRKKEIKTGWKYKLDRYGNKIKDEDGKFIKIDVFETVTARVTHTLQSKSILVGGDVIYRDLQSGRNIDSHPLSTEFIFENVFGKFRGDERALTREDKRLLNNDFVPFPNNAQMLLDAGEDIKGRLKEILSDNELR</sequence>
<dbReference type="RefSeq" id="WP_115123862.1">
    <property type="nucleotide sequence ID" value="NZ_QRAO01000003.1"/>
</dbReference>
<evidence type="ECO:0008006" key="3">
    <source>
        <dbReference type="Google" id="ProtNLM"/>
    </source>
</evidence>
<comment type="caution">
    <text evidence="1">The sequence shown here is derived from an EMBL/GenBank/DDBJ whole genome shotgun (WGS) entry which is preliminary data.</text>
</comment>
<dbReference type="EMBL" id="QRAO01000003">
    <property type="protein sequence ID" value="RDK85442.1"/>
    <property type="molecule type" value="Genomic_DNA"/>
</dbReference>
<dbReference type="OrthoDB" id="1489643at2"/>
<dbReference type="AlphaFoldDB" id="A0A370QAR3"/>
<evidence type="ECO:0000313" key="2">
    <source>
        <dbReference type="Proteomes" id="UP000255317"/>
    </source>
</evidence>
<dbReference type="PROSITE" id="PS51257">
    <property type="entry name" value="PROKAR_LIPOPROTEIN"/>
    <property type="match status" value="1"/>
</dbReference>
<proteinExistence type="predicted"/>
<evidence type="ECO:0000313" key="1">
    <source>
        <dbReference type="EMBL" id="RDK85442.1"/>
    </source>
</evidence>
<protein>
    <recommendedName>
        <fullName evidence="3">Lipoprotein</fullName>
    </recommendedName>
</protein>
<organism evidence="1 2">
    <name type="scientific">Marinirhabdus gelatinilytica</name>
    <dbReference type="NCBI Taxonomy" id="1703343"/>
    <lineage>
        <taxon>Bacteria</taxon>
        <taxon>Pseudomonadati</taxon>
        <taxon>Bacteroidota</taxon>
        <taxon>Flavobacteriia</taxon>
        <taxon>Flavobacteriales</taxon>
        <taxon>Flavobacteriaceae</taxon>
    </lineage>
</organism>
<dbReference type="Proteomes" id="UP000255317">
    <property type="component" value="Unassembled WGS sequence"/>
</dbReference>
<gene>
    <name evidence="1" type="ORF">C8D94_103267</name>
</gene>
<keyword evidence="2" id="KW-1185">Reference proteome</keyword>
<name>A0A370QAR3_9FLAO</name>
<accession>A0A370QAR3</accession>
<reference evidence="1 2" key="1">
    <citation type="submission" date="2018-07" db="EMBL/GenBank/DDBJ databases">
        <title>Genomic Encyclopedia of Type Strains, Phase IV (KMG-IV): sequencing the most valuable type-strain genomes for metagenomic binning, comparative biology and taxonomic classification.</title>
        <authorList>
            <person name="Goeker M."/>
        </authorList>
    </citation>
    <scope>NUCLEOTIDE SEQUENCE [LARGE SCALE GENOMIC DNA]</scope>
    <source>
        <strain evidence="1 2">DSM 101478</strain>
    </source>
</reference>